<dbReference type="InterPro" id="IPR005467">
    <property type="entry name" value="His_kinase_dom"/>
</dbReference>
<organism evidence="16 17">
    <name type="scientific">Bacillus cereus</name>
    <dbReference type="NCBI Taxonomy" id="1396"/>
    <lineage>
        <taxon>Bacteria</taxon>
        <taxon>Bacillati</taxon>
        <taxon>Bacillota</taxon>
        <taxon>Bacilli</taxon>
        <taxon>Bacillales</taxon>
        <taxon>Bacillaceae</taxon>
        <taxon>Bacillus</taxon>
        <taxon>Bacillus cereus group</taxon>
    </lineage>
</organism>
<sequence length="334" mass="39049">MGYWYGKMIRLFIRDHIPLICFTAIQLLSIFLVYWFDGHNHISTALYAMFLGVIFMVSYLLFRYFTHRSFYERLANPMQSLDESVQKSDYAVLSTALQELLEVQYRHYQNQLQLQERKNNDHLTFMNQWIHQMKTPLSVIELITQDEVDARFESINEETDRLKKGLEMALYVARLEAFTQDFYVERVQLHKIVNDSVHEHKRFFIRNFVYPVLEIDKGITVESDAKWLQFLIGQIISNAIKYSSGSREKIKVKACKEGNTVVLEIIDSGVGIPKQDLPRVFKPFFTGENGRDFKESTGMGLYLVYEITKQLGHSVEVHSKVGKGTVVRIKFCNV</sequence>
<dbReference type="InterPro" id="IPR003661">
    <property type="entry name" value="HisK_dim/P_dom"/>
</dbReference>
<dbReference type="InterPro" id="IPR036890">
    <property type="entry name" value="HATPase_C_sf"/>
</dbReference>
<dbReference type="InterPro" id="IPR003594">
    <property type="entry name" value="HATPase_dom"/>
</dbReference>
<evidence type="ECO:0000256" key="9">
    <source>
        <dbReference type="ARBA" id="ARBA00022777"/>
    </source>
</evidence>
<dbReference type="CDD" id="cd00082">
    <property type="entry name" value="HisKA"/>
    <property type="match status" value="1"/>
</dbReference>
<dbReference type="GO" id="GO:0004721">
    <property type="term" value="F:phosphoprotein phosphatase activity"/>
    <property type="evidence" value="ECO:0007669"/>
    <property type="project" value="TreeGrafter"/>
</dbReference>
<evidence type="ECO:0000313" key="17">
    <source>
        <dbReference type="Proteomes" id="UP000225872"/>
    </source>
</evidence>
<keyword evidence="5" id="KW-0597">Phosphoprotein</keyword>
<evidence type="ECO:0000256" key="13">
    <source>
        <dbReference type="ARBA" id="ARBA00023136"/>
    </source>
</evidence>
<keyword evidence="7 14" id="KW-0812">Transmembrane</keyword>
<evidence type="ECO:0000256" key="8">
    <source>
        <dbReference type="ARBA" id="ARBA00022741"/>
    </source>
</evidence>
<dbReference type="AlphaFoldDB" id="A0A2C1DXB8"/>
<evidence type="ECO:0000256" key="2">
    <source>
        <dbReference type="ARBA" id="ARBA00004651"/>
    </source>
</evidence>
<dbReference type="Proteomes" id="UP000225872">
    <property type="component" value="Unassembled WGS sequence"/>
</dbReference>
<dbReference type="GO" id="GO:0005524">
    <property type="term" value="F:ATP binding"/>
    <property type="evidence" value="ECO:0007669"/>
    <property type="project" value="UniProtKB-KW"/>
</dbReference>
<accession>A0A2C1DXB8</accession>
<keyword evidence="8" id="KW-0547">Nucleotide-binding</keyword>
<dbReference type="GO" id="GO:0005886">
    <property type="term" value="C:plasma membrane"/>
    <property type="evidence" value="ECO:0007669"/>
    <property type="project" value="UniProtKB-SubCell"/>
</dbReference>
<feature type="domain" description="Histidine kinase" evidence="15">
    <location>
        <begin position="128"/>
        <end position="334"/>
    </location>
</feature>
<keyword evidence="9" id="KW-0418">Kinase</keyword>
<name>A0A2C1DXB8_BACCE</name>
<keyword evidence="6" id="KW-0808">Transferase</keyword>
<proteinExistence type="predicted"/>
<evidence type="ECO:0000256" key="6">
    <source>
        <dbReference type="ARBA" id="ARBA00022679"/>
    </source>
</evidence>
<dbReference type="Gene3D" id="3.30.565.10">
    <property type="entry name" value="Histidine kinase-like ATPase, C-terminal domain"/>
    <property type="match status" value="1"/>
</dbReference>
<keyword evidence="4" id="KW-1003">Cell membrane</keyword>
<keyword evidence="11 14" id="KW-1133">Transmembrane helix</keyword>
<evidence type="ECO:0000259" key="15">
    <source>
        <dbReference type="PROSITE" id="PS50109"/>
    </source>
</evidence>
<dbReference type="EC" id="2.7.13.3" evidence="3"/>
<dbReference type="SUPFAM" id="SSF55874">
    <property type="entry name" value="ATPase domain of HSP90 chaperone/DNA topoisomerase II/histidine kinase"/>
    <property type="match status" value="1"/>
</dbReference>
<evidence type="ECO:0000256" key="5">
    <source>
        <dbReference type="ARBA" id="ARBA00022553"/>
    </source>
</evidence>
<keyword evidence="13 14" id="KW-0472">Membrane</keyword>
<evidence type="ECO:0000256" key="11">
    <source>
        <dbReference type="ARBA" id="ARBA00022989"/>
    </source>
</evidence>
<keyword evidence="12" id="KW-0902">Two-component regulatory system</keyword>
<evidence type="ECO:0000256" key="3">
    <source>
        <dbReference type="ARBA" id="ARBA00012438"/>
    </source>
</evidence>
<evidence type="ECO:0000256" key="4">
    <source>
        <dbReference type="ARBA" id="ARBA00022475"/>
    </source>
</evidence>
<evidence type="ECO:0000256" key="12">
    <source>
        <dbReference type="ARBA" id="ARBA00023012"/>
    </source>
</evidence>
<dbReference type="EMBL" id="NULO01000018">
    <property type="protein sequence ID" value="PGT04494.1"/>
    <property type="molecule type" value="Genomic_DNA"/>
</dbReference>
<dbReference type="FunFam" id="3.30.565.10:FF:000057">
    <property type="entry name" value="Sensor histidine kinase"/>
    <property type="match status" value="1"/>
</dbReference>
<dbReference type="PANTHER" id="PTHR45453:SF2">
    <property type="entry name" value="HISTIDINE KINASE"/>
    <property type="match status" value="1"/>
</dbReference>
<dbReference type="InterPro" id="IPR004358">
    <property type="entry name" value="Sig_transdc_His_kin-like_C"/>
</dbReference>
<gene>
    <name evidence="16" type="ORF">COD09_07700</name>
</gene>
<evidence type="ECO:0000256" key="1">
    <source>
        <dbReference type="ARBA" id="ARBA00000085"/>
    </source>
</evidence>
<dbReference type="GO" id="GO:0016036">
    <property type="term" value="P:cellular response to phosphate starvation"/>
    <property type="evidence" value="ECO:0007669"/>
    <property type="project" value="TreeGrafter"/>
</dbReference>
<comment type="subcellular location">
    <subcellularLocation>
        <location evidence="2">Cell membrane</location>
        <topology evidence="2">Multi-pass membrane protein</topology>
    </subcellularLocation>
</comment>
<feature type="transmembrane region" description="Helical" evidence="14">
    <location>
        <begin position="17"/>
        <end position="36"/>
    </location>
</feature>
<comment type="catalytic activity">
    <reaction evidence="1">
        <text>ATP + protein L-histidine = ADP + protein N-phospho-L-histidine.</text>
        <dbReference type="EC" id="2.7.13.3"/>
    </reaction>
</comment>
<dbReference type="Pfam" id="PF02518">
    <property type="entry name" value="HATPase_c"/>
    <property type="match status" value="1"/>
</dbReference>
<dbReference type="SMART" id="SM00387">
    <property type="entry name" value="HATPase_c"/>
    <property type="match status" value="1"/>
</dbReference>
<dbReference type="PRINTS" id="PR00344">
    <property type="entry name" value="BCTRLSENSOR"/>
</dbReference>
<dbReference type="PROSITE" id="PS50109">
    <property type="entry name" value="HIS_KIN"/>
    <property type="match status" value="1"/>
</dbReference>
<keyword evidence="10" id="KW-0067">ATP-binding</keyword>
<feature type="transmembrane region" description="Helical" evidence="14">
    <location>
        <begin position="42"/>
        <end position="62"/>
    </location>
</feature>
<dbReference type="InterPro" id="IPR050351">
    <property type="entry name" value="BphY/WalK/GraS-like"/>
</dbReference>
<evidence type="ECO:0000313" key="16">
    <source>
        <dbReference type="EMBL" id="PGT04494.1"/>
    </source>
</evidence>
<evidence type="ECO:0000256" key="14">
    <source>
        <dbReference type="SAM" id="Phobius"/>
    </source>
</evidence>
<comment type="caution">
    <text evidence="16">The sequence shown here is derived from an EMBL/GenBank/DDBJ whole genome shotgun (WGS) entry which is preliminary data.</text>
</comment>
<protein>
    <recommendedName>
        <fullName evidence="3">histidine kinase</fullName>
        <ecNumber evidence="3">2.7.13.3</ecNumber>
    </recommendedName>
</protein>
<evidence type="ECO:0000256" key="10">
    <source>
        <dbReference type="ARBA" id="ARBA00022840"/>
    </source>
</evidence>
<reference evidence="16 17" key="1">
    <citation type="submission" date="2017-09" db="EMBL/GenBank/DDBJ databases">
        <title>Large-scale bioinformatics analysis of Bacillus genomes uncovers conserved roles of natural products in bacterial physiology.</title>
        <authorList>
            <consortium name="Agbiome Team Llc"/>
            <person name="Bleich R.M."/>
            <person name="Grubbs K.J."/>
            <person name="Santa Maria K.C."/>
            <person name="Allen S.E."/>
            <person name="Farag S."/>
            <person name="Shank E.A."/>
            <person name="Bowers A."/>
        </authorList>
    </citation>
    <scope>NUCLEOTIDE SEQUENCE [LARGE SCALE GENOMIC DNA]</scope>
    <source>
        <strain evidence="16 17">AFS041432</strain>
    </source>
</reference>
<dbReference type="PANTHER" id="PTHR45453">
    <property type="entry name" value="PHOSPHATE REGULON SENSOR PROTEIN PHOR"/>
    <property type="match status" value="1"/>
</dbReference>
<evidence type="ECO:0000256" key="7">
    <source>
        <dbReference type="ARBA" id="ARBA00022692"/>
    </source>
</evidence>
<dbReference type="GO" id="GO:0000155">
    <property type="term" value="F:phosphorelay sensor kinase activity"/>
    <property type="evidence" value="ECO:0007669"/>
    <property type="project" value="InterPro"/>
</dbReference>